<proteinExistence type="predicted"/>
<geneLocation type="plasmid" evidence="2">
    <name>p16EC-p0111</name>
</geneLocation>
<dbReference type="EMBL" id="MN086777">
    <property type="protein sequence ID" value="QGM49905.1"/>
    <property type="molecule type" value="Genomic_DNA"/>
</dbReference>
<evidence type="ECO:0000313" key="2">
    <source>
        <dbReference type="EMBL" id="QGM49905.1"/>
    </source>
</evidence>
<keyword evidence="1" id="KW-0812">Transmembrane</keyword>
<reference evidence="2" key="1">
    <citation type="submission" date="2019-06" db="EMBL/GenBank/DDBJ databases">
        <authorList>
            <person name="Song H."/>
            <person name="Liu D."/>
            <person name="Wang Y."/>
            <person name="Wu C."/>
        </authorList>
    </citation>
    <scope>NUCLEOTIDE SEQUENCE</scope>
    <source>
        <plasmid evidence="2">p16EC-p0111</plasmid>
    </source>
</reference>
<keyword evidence="1" id="KW-0472">Membrane</keyword>
<name>A0A649Z463_ECOLX</name>
<protein>
    <submittedName>
        <fullName evidence="2">Uncharacterized protein</fullName>
    </submittedName>
</protein>
<dbReference type="AlphaFoldDB" id="A0A649Z463"/>
<accession>A0A649Z463</accession>
<evidence type="ECO:0000256" key="1">
    <source>
        <dbReference type="SAM" id="Phobius"/>
    </source>
</evidence>
<keyword evidence="2" id="KW-0614">Plasmid</keyword>
<sequence>MKNNPVFGWWSGIFLSKFIALIIIDFYAQLDVNSSSDLITSYSIHYTKLY</sequence>
<feature type="transmembrane region" description="Helical" evidence="1">
    <location>
        <begin position="6"/>
        <end position="28"/>
    </location>
</feature>
<keyword evidence="1" id="KW-1133">Transmembrane helix</keyword>
<organism evidence="2">
    <name type="scientific">Escherichia coli</name>
    <dbReference type="NCBI Taxonomy" id="562"/>
    <lineage>
        <taxon>Bacteria</taxon>
        <taxon>Pseudomonadati</taxon>
        <taxon>Pseudomonadota</taxon>
        <taxon>Gammaproteobacteria</taxon>
        <taxon>Enterobacterales</taxon>
        <taxon>Enterobacteriaceae</taxon>
        <taxon>Escherichia</taxon>
    </lineage>
</organism>